<dbReference type="OrthoDB" id="1423116at2"/>
<dbReference type="InterPro" id="IPR032180">
    <property type="entry name" value="BT_2262-like_C"/>
</dbReference>
<evidence type="ECO:0000313" key="3">
    <source>
        <dbReference type="Proteomes" id="UP000241507"/>
    </source>
</evidence>
<dbReference type="KEGG" id="grs:C7S20_02150"/>
<dbReference type="RefSeq" id="WP_107010939.1">
    <property type="nucleotide sequence ID" value="NZ_CP028136.1"/>
</dbReference>
<dbReference type="PROSITE" id="PS51257">
    <property type="entry name" value="PROKAR_LIPOPROTEIN"/>
    <property type="match status" value="1"/>
</dbReference>
<proteinExistence type="predicted"/>
<protein>
    <recommendedName>
        <fullName evidence="1">BT-2262-like C-terminal domain-containing protein</fullName>
    </recommendedName>
</protein>
<dbReference type="EMBL" id="CP028136">
    <property type="protein sequence ID" value="AVR44161.1"/>
    <property type="molecule type" value="Genomic_DNA"/>
</dbReference>
<name>A0A2R3Z1M3_9FLAO</name>
<organism evidence="2 3">
    <name type="scientific">Christiangramia fulva</name>
    <dbReference type="NCBI Taxonomy" id="2126553"/>
    <lineage>
        <taxon>Bacteria</taxon>
        <taxon>Pseudomonadati</taxon>
        <taxon>Bacteroidota</taxon>
        <taxon>Flavobacteriia</taxon>
        <taxon>Flavobacteriales</taxon>
        <taxon>Flavobacteriaceae</taxon>
        <taxon>Christiangramia</taxon>
    </lineage>
</organism>
<evidence type="ECO:0000259" key="1">
    <source>
        <dbReference type="Pfam" id="PF16404"/>
    </source>
</evidence>
<feature type="domain" description="BT-2262-like C-terminal" evidence="1">
    <location>
        <begin position="149"/>
        <end position="242"/>
    </location>
</feature>
<dbReference type="AlphaFoldDB" id="A0A2R3Z1M3"/>
<sequence>MKNYRILFYTFAILGLFLTSCNTDDEPLVASSVTYLPKITLEGSTKITLPCDTESYTDPGAIAEAGGQEIELTTSISGTYFGGNTIDGPDIYSVAYSAFNEDGIPATAFRSVYWPPCNGDLVNSITGVYEADVVRNGSTSPQYQDLGPIMIIDLGNGVYQLSDAIGGYYDYGRGYGPAYAATGMTVTANNIATNDFTLDDTTGVGAFGGTLEMDSFTVNPAAGTIKFKTSWDAGYVFEVTLTQVQQ</sequence>
<accession>A0A2R3Z1M3</accession>
<dbReference type="Pfam" id="PF16404">
    <property type="entry name" value="BT_2262-like_C"/>
    <property type="match status" value="1"/>
</dbReference>
<evidence type="ECO:0000313" key="2">
    <source>
        <dbReference type="EMBL" id="AVR44161.1"/>
    </source>
</evidence>
<reference evidence="3" key="1">
    <citation type="submission" date="2018-03" db="EMBL/GenBank/DDBJ databases">
        <title>Gramella fulva sp. nov., isolated from a dry surface of tidal flat.</title>
        <authorList>
            <person name="Hwang S.H."/>
            <person name="Hwang W.M."/>
            <person name="Kang K."/>
            <person name="Ahn T.-Y."/>
        </authorList>
    </citation>
    <scope>NUCLEOTIDE SEQUENCE [LARGE SCALE GENOMIC DNA]</scope>
    <source>
        <strain evidence="3">SH35</strain>
    </source>
</reference>
<dbReference type="Proteomes" id="UP000241507">
    <property type="component" value="Chromosome"/>
</dbReference>
<gene>
    <name evidence="2" type="ORF">C7S20_02150</name>
</gene>
<keyword evidence="3" id="KW-1185">Reference proteome</keyword>